<name>A0AAV9LN85_9SOLN</name>
<evidence type="ECO:0008006" key="4">
    <source>
        <dbReference type="Google" id="ProtNLM"/>
    </source>
</evidence>
<dbReference type="AlphaFoldDB" id="A0AAV9LN85"/>
<comment type="caution">
    <text evidence="2">The sequence shown here is derived from an EMBL/GenBank/DDBJ whole genome shotgun (WGS) entry which is preliminary data.</text>
</comment>
<evidence type="ECO:0000256" key="1">
    <source>
        <dbReference type="SAM" id="MobiDB-lite"/>
    </source>
</evidence>
<feature type="region of interest" description="Disordered" evidence="1">
    <location>
        <begin position="138"/>
        <end position="194"/>
    </location>
</feature>
<keyword evidence="3" id="KW-1185">Reference proteome</keyword>
<reference evidence="2 3" key="1">
    <citation type="submission" date="2023-10" db="EMBL/GenBank/DDBJ databases">
        <title>Genome-Wide Identification Analysis in wild type Solanum Pinnatisectum Reveals Some Genes Defensing Phytophthora Infestans.</title>
        <authorList>
            <person name="Sun C."/>
        </authorList>
    </citation>
    <scope>NUCLEOTIDE SEQUENCE [LARGE SCALE GENOMIC DNA]</scope>
    <source>
        <strain evidence="2">LQN</strain>
        <tissue evidence="2">Leaf</tissue>
    </source>
</reference>
<dbReference type="Proteomes" id="UP001311915">
    <property type="component" value="Unassembled WGS sequence"/>
</dbReference>
<gene>
    <name evidence="2" type="ORF">R3W88_031740</name>
</gene>
<proteinExistence type="predicted"/>
<evidence type="ECO:0000313" key="3">
    <source>
        <dbReference type="Proteomes" id="UP001311915"/>
    </source>
</evidence>
<dbReference type="EMBL" id="JAWPEI010000005">
    <property type="protein sequence ID" value="KAK4726823.1"/>
    <property type="molecule type" value="Genomic_DNA"/>
</dbReference>
<protein>
    <recommendedName>
        <fullName evidence="4">Gag-pol polyprotein</fullName>
    </recommendedName>
</protein>
<accession>A0AAV9LN85</accession>
<evidence type="ECO:0000313" key="2">
    <source>
        <dbReference type="EMBL" id="KAK4726823.1"/>
    </source>
</evidence>
<organism evidence="2 3">
    <name type="scientific">Solanum pinnatisectum</name>
    <name type="common">tansyleaf nightshade</name>
    <dbReference type="NCBI Taxonomy" id="50273"/>
    <lineage>
        <taxon>Eukaryota</taxon>
        <taxon>Viridiplantae</taxon>
        <taxon>Streptophyta</taxon>
        <taxon>Embryophyta</taxon>
        <taxon>Tracheophyta</taxon>
        <taxon>Spermatophyta</taxon>
        <taxon>Magnoliopsida</taxon>
        <taxon>eudicotyledons</taxon>
        <taxon>Gunneridae</taxon>
        <taxon>Pentapetalae</taxon>
        <taxon>asterids</taxon>
        <taxon>lamiids</taxon>
        <taxon>Solanales</taxon>
        <taxon>Solanaceae</taxon>
        <taxon>Solanoideae</taxon>
        <taxon>Solaneae</taxon>
        <taxon>Solanum</taxon>
    </lineage>
</organism>
<feature type="compositionally biased region" description="Polar residues" evidence="1">
    <location>
        <begin position="170"/>
        <end position="194"/>
    </location>
</feature>
<sequence length="194" mass="21212">MPPRRAYGRNANSRNANAALAVPDQEVLNAEFQNAIQLLAQSVTNQNNEQVLVPSNASGGSVAARVHNFVRMNPLEFLGSQIGEDPQNFIDEVKKIFGMMKVAGNDRVENAMLLKDMNISRLMTHAQQVEGDMLREQAKDNKKARTGNYEYSQQKLGGGNRSQLKDCPSRQGQGVNNGRAQSTTSAAPASRPTQ</sequence>